<reference evidence="1" key="1">
    <citation type="journal article" date="2015" name="Nature">
        <title>Complex archaea that bridge the gap between prokaryotes and eukaryotes.</title>
        <authorList>
            <person name="Spang A."/>
            <person name="Saw J.H."/>
            <person name="Jorgensen S.L."/>
            <person name="Zaremba-Niedzwiedzka K."/>
            <person name="Martijn J."/>
            <person name="Lind A.E."/>
            <person name="van Eijk R."/>
            <person name="Schleper C."/>
            <person name="Guy L."/>
            <person name="Ettema T.J."/>
        </authorList>
    </citation>
    <scope>NUCLEOTIDE SEQUENCE</scope>
</reference>
<accession>A0A0F9HVE9</accession>
<sequence>MIDLVKQLFEVIAELEKKVSTNYKRIMALSKRIKKLELKDS</sequence>
<gene>
    <name evidence="2" type="ORF">LCGC14_1854190</name>
    <name evidence="1" type="ORF">LCGC14_2018240</name>
</gene>
<dbReference type="EMBL" id="LAZR01018667">
    <property type="protein sequence ID" value="KKL95479.1"/>
    <property type="molecule type" value="Genomic_DNA"/>
</dbReference>
<name>A0A0F9HVE9_9ZZZZ</name>
<proteinExistence type="predicted"/>
<protein>
    <submittedName>
        <fullName evidence="1">Uncharacterized protein</fullName>
    </submittedName>
</protein>
<organism evidence="1">
    <name type="scientific">marine sediment metagenome</name>
    <dbReference type="NCBI Taxonomy" id="412755"/>
    <lineage>
        <taxon>unclassified sequences</taxon>
        <taxon>metagenomes</taxon>
        <taxon>ecological metagenomes</taxon>
    </lineage>
</organism>
<evidence type="ECO:0000313" key="2">
    <source>
        <dbReference type="EMBL" id="KKL95479.1"/>
    </source>
</evidence>
<comment type="caution">
    <text evidence="1">The sequence shown here is derived from an EMBL/GenBank/DDBJ whole genome shotgun (WGS) entry which is preliminary data.</text>
</comment>
<dbReference type="EMBL" id="LAZR01023267">
    <property type="protein sequence ID" value="KKL79097.1"/>
    <property type="molecule type" value="Genomic_DNA"/>
</dbReference>
<dbReference type="AlphaFoldDB" id="A0A0F9HVE9"/>
<evidence type="ECO:0000313" key="1">
    <source>
        <dbReference type="EMBL" id="KKL79097.1"/>
    </source>
</evidence>